<feature type="transmembrane region" description="Helical" evidence="5">
    <location>
        <begin position="187"/>
        <end position="206"/>
    </location>
</feature>
<evidence type="ECO:0000256" key="5">
    <source>
        <dbReference type="SAM" id="Phobius"/>
    </source>
</evidence>
<feature type="transmembrane region" description="Helical" evidence="5">
    <location>
        <begin position="323"/>
        <end position="342"/>
    </location>
</feature>
<feature type="transmembrane region" description="Helical" evidence="5">
    <location>
        <begin position="402"/>
        <end position="423"/>
    </location>
</feature>
<dbReference type="Proteomes" id="UP000464378">
    <property type="component" value="Chromosome"/>
</dbReference>
<dbReference type="GO" id="GO:0046943">
    <property type="term" value="F:carboxylic acid transmembrane transporter activity"/>
    <property type="evidence" value="ECO:0007669"/>
    <property type="project" value="TreeGrafter"/>
</dbReference>
<gene>
    <name evidence="7" type="ORF">GMBLW1_11900</name>
</gene>
<dbReference type="PROSITE" id="PS50850">
    <property type="entry name" value="MFS"/>
    <property type="match status" value="1"/>
</dbReference>
<accession>A0A6C2YME9</accession>
<keyword evidence="2 5" id="KW-0812">Transmembrane</keyword>
<proteinExistence type="predicted"/>
<evidence type="ECO:0000256" key="2">
    <source>
        <dbReference type="ARBA" id="ARBA00022692"/>
    </source>
</evidence>
<evidence type="ECO:0000259" key="6">
    <source>
        <dbReference type="PROSITE" id="PS50850"/>
    </source>
</evidence>
<reference evidence="7" key="1">
    <citation type="submission" date="2019-04" db="EMBL/GenBank/DDBJ databases">
        <authorList>
            <consortium name="Science for Life Laboratories"/>
        </authorList>
    </citation>
    <scope>NUCLEOTIDE SEQUENCE</scope>
    <source>
        <strain evidence="7">MBLW1</strain>
    </source>
</reference>
<dbReference type="KEGG" id="tim:GMBLW1_11900"/>
<feature type="transmembrane region" description="Helical" evidence="5">
    <location>
        <begin position="298"/>
        <end position="316"/>
    </location>
</feature>
<feature type="transmembrane region" description="Helical" evidence="5">
    <location>
        <begin position="66"/>
        <end position="86"/>
    </location>
</feature>
<dbReference type="EMBL" id="LR593887">
    <property type="protein sequence ID" value="VTS02399.1"/>
    <property type="molecule type" value="Genomic_DNA"/>
</dbReference>
<dbReference type="Pfam" id="PF07690">
    <property type="entry name" value="MFS_1"/>
    <property type="match status" value="1"/>
</dbReference>
<dbReference type="InParanoid" id="A0A6C2YME9"/>
<dbReference type="InterPro" id="IPR011701">
    <property type="entry name" value="MFS"/>
</dbReference>
<dbReference type="Gene3D" id="1.20.1250.20">
    <property type="entry name" value="MFS general substrate transporter like domains"/>
    <property type="match status" value="2"/>
</dbReference>
<dbReference type="PANTHER" id="PTHR23508">
    <property type="entry name" value="CARBOXYLIC ACID TRANSPORTER PROTEIN HOMOLOG"/>
    <property type="match status" value="1"/>
</dbReference>
<dbReference type="PANTHER" id="PTHR23508:SF10">
    <property type="entry name" value="CARBOXYLIC ACID TRANSPORTER PROTEIN HOMOLOG"/>
    <property type="match status" value="1"/>
</dbReference>
<dbReference type="InterPro" id="IPR020846">
    <property type="entry name" value="MFS_dom"/>
</dbReference>
<feature type="domain" description="Major facilitator superfamily (MFS) profile" evidence="6">
    <location>
        <begin position="22"/>
        <end position="469"/>
    </location>
</feature>
<dbReference type="RefSeq" id="WP_162657909.1">
    <property type="nucleotide sequence ID" value="NZ_LR593887.1"/>
</dbReference>
<feature type="transmembrane region" description="Helical" evidence="5">
    <location>
        <begin position="12"/>
        <end position="32"/>
    </location>
</feature>
<dbReference type="SUPFAM" id="SSF103473">
    <property type="entry name" value="MFS general substrate transporter"/>
    <property type="match status" value="1"/>
</dbReference>
<feature type="transmembrane region" description="Helical" evidence="5">
    <location>
        <begin position="443"/>
        <end position="464"/>
    </location>
</feature>
<dbReference type="GO" id="GO:0005886">
    <property type="term" value="C:plasma membrane"/>
    <property type="evidence" value="ECO:0007669"/>
    <property type="project" value="TreeGrafter"/>
</dbReference>
<evidence type="ECO:0000313" key="8">
    <source>
        <dbReference type="Proteomes" id="UP000464378"/>
    </source>
</evidence>
<evidence type="ECO:0000256" key="4">
    <source>
        <dbReference type="ARBA" id="ARBA00023136"/>
    </source>
</evidence>
<evidence type="ECO:0000313" key="7">
    <source>
        <dbReference type="EMBL" id="VIP02770.1"/>
    </source>
</evidence>
<evidence type="ECO:0000256" key="1">
    <source>
        <dbReference type="ARBA" id="ARBA00004141"/>
    </source>
</evidence>
<dbReference type="InterPro" id="IPR036259">
    <property type="entry name" value="MFS_trans_sf"/>
</dbReference>
<feature type="transmembrane region" description="Helical" evidence="5">
    <location>
        <begin position="153"/>
        <end position="175"/>
    </location>
</feature>
<feature type="transmembrane region" description="Helical" evidence="5">
    <location>
        <begin position="239"/>
        <end position="259"/>
    </location>
</feature>
<protein>
    <recommendedName>
        <fullName evidence="6">Major facilitator superfamily (MFS) profile domain-containing protein</fullName>
    </recommendedName>
</protein>
<dbReference type="EMBL" id="LR586016">
    <property type="protein sequence ID" value="VIP02770.1"/>
    <property type="molecule type" value="Genomic_DNA"/>
</dbReference>
<feature type="transmembrane region" description="Helical" evidence="5">
    <location>
        <begin position="119"/>
        <end position="141"/>
    </location>
</feature>
<name>A0A6C2YME9_9BACT</name>
<sequence length="475" mass="51560">MASDSTPSVPPAAPLTVTQWLIVVIAAIGFLFDIYELLMLPLVLPQALLEFGIKPGSPEFTFWRSAMFYIPALVGGVFGLIGGYLTDKYGRRTILMVSILLYAVSAFLAGFSTSLWMLLFFRTTTFIGVCLEFVAAVAWLAELFPNPKQREAVLGWTQAFSSLGGLLVAIVNSYLIDQYGAKDAWRYTLMSGLIPAIPLIVIRPFLPESPVWKARKEANTLKRPSFGELFGPQYRKNTIIATLMMAAAYGVAFGAIQSITQIVPALPDVRAEVKDLPEAEARKTSQLVASEYTKIQEIGGMVGRGFLAIFSVFVLSRRGLIRIFAFPGLIVVPLVFYFFLTIPNTHFFDINLKAIYLGVFPITTVSLGCFLAGMFTVAQFSFWGNYLPQLFPTHLRGTGQSFAANVGGRMIGTSFAAISTVLASSLTVSTPGVPPPVASAAGLAMASACVAGFLYLVVVVLTFVMPEPESQELPD</sequence>
<keyword evidence="8" id="KW-1185">Reference proteome</keyword>
<keyword evidence="4 5" id="KW-0472">Membrane</keyword>
<feature type="transmembrane region" description="Helical" evidence="5">
    <location>
        <begin position="93"/>
        <end position="113"/>
    </location>
</feature>
<organism evidence="7">
    <name type="scientific">Tuwongella immobilis</name>
    <dbReference type="NCBI Taxonomy" id="692036"/>
    <lineage>
        <taxon>Bacteria</taxon>
        <taxon>Pseudomonadati</taxon>
        <taxon>Planctomycetota</taxon>
        <taxon>Planctomycetia</taxon>
        <taxon>Gemmatales</taxon>
        <taxon>Gemmataceae</taxon>
        <taxon>Tuwongella</taxon>
    </lineage>
</organism>
<evidence type="ECO:0000256" key="3">
    <source>
        <dbReference type="ARBA" id="ARBA00022989"/>
    </source>
</evidence>
<comment type="subcellular location">
    <subcellularLocation>
        <location evidence="1">Membrane</location>
        <topology evidence="1">Multi-pass membrane protein</topology>
    </subcellularLocation>
</comment>
<dbReference type="AlphaFoldDB" id="A0A6C2YME9"/>
<feature type="transmembrane region" description="Helical" evidence="5">
    <location>
        <begin position="354"/>
        <end position="382"/>
    </location>
</feature>
<keyword evidence="3 5" id="KW-1133">Transmembrane helix</keyword>